<evidence type="ECO:0000256" key="2">
    <source>
        <dbReference type="ARBA" id="ARBA00007208"/>
    </source>
</evidence>
<dbReference type="Pfam" id="PF01203">
    <property type="entry name" value="T2SSN"/>
    <property type="match status" value="1"/>
</dbReference>
<keyword evidence="11" id="KW-1133">Transmembrane helix</keyword>
<dbReference type="RefSeq" id="WP_126126188.1">
    <property type="nucleotide sequence ID" value="NZ_CP034464.1"/>
</dbReference>
<evidence type="ECO:0000256" key="8">
    <source>
        <dbReference type="ARBA" id="ARBA00022927"/>
    </source>
</evidence>
<comment type="similarity">
    <text evidence="2">Belongs to the GSP N family.</text>
</comment>
<dbReference type="AlphaFoldDB" id="A0A3Q9BPE6"/>
<feature type="transmembrane region" description="Helical" evidence="11">
    <location>
        <begin position="6"/>
        <end position="34"/>
    </location>
</feature>
<keyword evidence="7 11" id="KW-0812">Transmembrane</keyword>
<evidence type="ECO:0000256" key="5">
    <source>
        <dbReference type="ARBA" id="ARBA00022475"/>
    </source>
</evidence>
<evidence type="ECO:0000256" key="6">
    <source>
        <dbReference type="ARBA" id="ARBA00022519"/>
    </source>
</evidence>
<accession>A0A3Q9BPE6</accession>
<proteinExistence type="inferred from homology"/>
<evidence type="ECO:0000256" key="7">
    <source>
        <dbReference type="ARBA" id="ARBA00022692"/>
    </source>
</evidence>
<keyword evidence="9 11" id="KW-0472">Membrane</keyword>
<dbReference type="InterPro" id="IPR022792">
    <property type="entry name" value="T2SS_protein-GspN"/>
</dbReference>
<dbReference type="GO" id="GO:0005886">
    <property type="term" value="C:plasma membrane"/>
    <property type="evidence" value="ECO:0007669"/>
    <property type="project" value="UniProtKB-SubCell"/>
</dbReference>
<evidence type="ECO:0000256" key="3">
    <source>
        <dbReference type="ARBA" id="ARBA00021563"/>
    </source>
</evidence>
<protein>
    <recommendedName>
        <fullName evidence="3">Type II secretion system protein N</fullName>
    </recommendedName>
    <alternativeName>
        <fullName evidence="10">General secretion pathway protein N</fullName>
    </alternativeName>
</protein>
<dbReference type="KEGG" id="upv:EJN92_01355"/>
<keyword evidence="5" id="KW-1003">Cell membrane</keyword>
<keyword evidence="8" id="KW-0653">Protein transport</keyword>
<evidence type="ECO:0000256" key="4">
    <source>
        <dbReference type="ARBA" id="ARBA00022448"/>
    </source>
</evidence>
<keyword evidence="13" id="KW-1185">Reference proteome</keyword>
<gene>
    <name evidence="12" type="ORF">EJN92_01355</name>
</gene>
<comment type="subcellular location">
    <subcellularLocation>
        <location evidence="1">Cell inner membrane</location>
    </subcellularLocation>
</comment>
<sequence length="259" mass="27726">MSKRVGLLWVLAAIASVIATILVFLPASWLALILEKQTAGRLSLGDVRGSFWSGSAFVGGASGISGPVTPLFPGRFSWQISPMLLLGQLDVVLENSKVLSQAVKLNGNLSQWHVAAASLSLPPERLEGLGAPLNTIGPTGQVRLNWSGLDFTRYETKLDVIGKMQLELNDMGSRLSSIKPLGSYSLAFDWHGQIADVVLTSQKGPMLLSGNGSLNAGRFQFSGKAQAETGQEEKLANLLGLLGQRRRDGDKDVIALEFK</sequence>
<organism evidence="12 13">
    <name type="scientific">Undibacterium parvum</name>
    <dbReference type="NCBI Taxonomy" id="401471"/>
    <lineage>
        <taxon>Bacteria</taxon>
        <taxon>Pseudomonadati</taxon>
        <taxon>Pseudomonadota</taxon>
        <taxon>Betaproteobacteria</taxon>
        <taxon>Burkholderiales</taxon>
        <taxon>Oxalobacteraceae</taxon>
        <taxon>Undibacterium</taxon>
    </lineage>
</organism>
<keyword evidence="6" id="KW-0997">Cell inner membrane</keyword>
<dbReference type="GO" id="GO:0015627">
    <property type="term" value="C:type II protein secretion system complex"/>
    <property type="evidence" value="ECO:0007669"/>
    <property type="project" value="InterPro"/>
</dbReference>
<name>A0A3Q9BPE6_9BURK</name>
<evidence type="ECO:0000313" key="13">
    <source>
        <dbReference type="Proteomes" id="UP000275663"/>
    </source>
</evidence>
<keyword evidence="4" id="KW-0813">Transport</keyword>
<evidence type="ECO:0000256" key="10">
    <source>
        <dbReference type="ARBA" id="ARBA00030772"/>
    </source>
</evidence>
<dbReference type="EMBL" id="CP034464">
    <property type="protein sequence ID" value="AZP10789.1"/>
    <property type="molecule type" value="Genomic_DNA"/>
</dbReference>
<evidence type="ECO:0000256" key="1">
    <source>
        <dbReference type="ARBA" id="ARBA00004533"/>
    </source>
</evidence>
<evidence type="ECO:0000256" key="11">
    <source>
        <dbReference type="SAM" id="Phobius"/>
    </source>
</evidence>
<dbReference type="Proteomes" id="UP000275663">
    <property type="component" value="Chromosome"/>
</dbReference>
<reference evidence="12 13" key="1">
    <citation type="journal article" date="2011" name="Int. J. Syst. Evol. Microbiol.">
        <title>Description of Undibacterium oligocarboniphilum sp. nov., isolated from purified water, and Undibacterium pigrum strain CCUG 49012 as the type strain of Undibacterium parvum sp. nov., and emended descriptions of the genus Undibacterium and the species Undibacterium pigrum.</title>
        <authorList>
            <person name="Eder W."/>
            <person name="Wanner G."/>
            <person name="Ludwig W."/>
            <person name="Busse H.J."/>
            <person name="Ziemke-Kageler F."/>
            <person name="Lang E."/>
        </authorList>
    </citation>
    <scope>NUCLEOTIDE SEQUENCE [LARGE SCALE GENOMIC DNA]</scope>
    <source>
        <strain evidence="12 13">DSM 23061</strain>
    </source>
</reference>
<dbReference type="OrthoDB" id="8772682at2"/>
<evidence type="ECO:0000256" key="9">
    <source>
        <dbReference type="ARBA" id="ARBA00023136"/>
    </source>
</evidence>
<dbReference type="GO" id="GO:0015628">
    <property type="term" value="P:protein secretion by the type II secretion system"/>
    <property type="evidence" value="ECO:0007669"/>
    <property type="project" value="InterPro"/>
</dbReference>
<evidence type="ECO:0000313" key="12">
    <source>
        <dbReference type="EMBL" id="AZP10789.1"/>
    </source>
</evidence>